<dbReference type="InterPro" id="IPR012373">
    <property type="entry name" value="Ferrdict_sens_TM"/>
</dbReference>
<keyword evidence="1" id="KW-0812">Transmembrane</keyword>
<name>A0A120CYM7_HYPSL</name>
<dbReference type="PANTHER" id="PTHR30273:SF2">
    <property type="entry name" value="PROTEIN FECR"/>
    <property type="match status" value="1"/>
</dbReference>
<dbReference type="PIRSF" id="PIRSF018266">
    <property type="entry name" value="FecR"/>
    <property type="match status" value="1"/>
</dbReference>
<dbReference type="STRING" id="121290.APY04_0060"/>
<dbReference type="Gene3D" id="2.60.120.1440">
    <property type="match status" value="1"/>
</dbReference>
<dbReference type="RefSeq" id="WP_068458883.1">
    <property type="nucleotide sequence ID" value="NZ_LMTR01000004.1"/>
</dbReference>
<evidence type="ECO:0000313" key="4">
    <source>
        <dbReference type="EMBL" id="KWT72793.1"/>
    </source>
</evidence>
<sequence length="323" mass="34733">MDQKPQHRPDPDEVAMTFLARVRATSSNAERAELEAWLAASPSHRAAWARAVSMWEATEAAGQRVADEEAAALAPYLKKINRSRAAKKRRNGTAAVAFVIAVGAAGLWLEQPSLLQNFTADYTSNRGERRLVTLPDSSTVLLDSDSAIDVDYSDRSRRIRLLRGNAFFAVTANGLPFTVAASDGEVRVLGTQFGVKLSGDGAIVTLEQGAVEVDVNARSARLAPGEQVRFARATLGAVGPSDLDADLGWRDGRLVFYDKPLSEVIAEIARYRPGRIVVANTALGDRIVSGSVPLDDPDAALRSLQSSVGFSMRSIAGRLVLVY</sequence>
<keyword evidence="1" id="KW-1133">Transmembrane helix</keyword>
<dbReference type="InterPro" id="IPR006860">
    <property type="entry name" value="FecR"/>
</dbReference>
<dbReference type="EMBL" id="LMTR01000004">
    <property type="protein sequence ID" value="KWT72793.1"/>
    <property type="molecule type" value="Genomic_DNA"/>
</dbReference>
<proteinExistence type="predicted"/>
<dbReference type="Pfam" id="PF04773">
    <property type="entry name" value="FecR"/>
    <property type="match status" value="1"/>
</dbReference>
<dbReference type="OrthoDB" id="636724at2"/>
<gene>
    <name evidence="4" type="ORF">APY04_0060</name>
</gene>
<comment type="caution">
    <text evidence="4">The sequence shown here is derived from an EMBL/GenBank/DDBJ whole genome shotgun (WGS) entry which is preliminary data.</text>
</comment>
<reference evidence="4 5" key="1">
    <citation type="submission" date="2015-10" db="EMBL/GenBank/DDBJ databases">
        <title>Transcriptomic analysis of a linuron degrading triple-species bacterial consortium.</title>
        <authorList>
            <person name="Albers P."/>
        </authorList>
    </citation>
    <scope>NUCLEOTIDE SEQUENCE [LARGE SCALE GENOMIC DNA]</scope>
    <source>
        <strain evidence="4 5">WDL6</strain>
    </source>
</reference>
<feature type="transmembrane region" description="Helical" evidence="1">
    <location>
        <begin position="92"/>
        <end position="109"/>
    </location>
</feature>
<dbReference type="AlphaFoldDB" id="A0A120CYM7"/>
<evidence type="ECO:0000259" key="2">
    <source>
        <dbReference type="Pfam" id="PF04773"/>
    </source>
</evidence>
<feature type="domain" description="FecR N-terminal" evidence="3">
    <location>
        <begin position="15"/>
        <end position="52"/>
    </location>
</feature>
<dbReference type="Gene3D" id="3.55.50.30">
    <property type="match status" value="1"/>
</dbReference>
<dbReference type="PATRIC" id="fig|121290.4.peg.834"/>
<evidence type="ECO:0000313" key="5">
    <source>
        <dbReference type="Proteomes" id="UP000059074"/>
    </source>
</evidence>
<dbReference type="Proteomes" id="UP000059074">
    <property type="component" value="Unassembled WGS sequence"/>
</dbReference>
<dbReference type="GO" id="GO:0016989">
    <property type="term" value="F:sigma factor antagonist activity"/>
    <property type="evidence" value="ECO:0007669"/>
    <property type="project" value="TreeGrafter"/>
</dbReference>
<feature type="domain" description="FecR protein" evidence="2">
    <location>
        <begin position="121"/>
        <end position="212"/>
    </location>
</feature>
<evidence type="ECO:0000259" key="3">
    <source>
        <dbReference type="Pfam" id="PF16220"/>
    </source>
</evidence>
<dbReference type="InterPro" id="IPR032623">
    <property type="entry name" value="FecR_N"/>
</dbReference>
<dbReference type="Pfam" id="PF16220">
    <property type="entry name" value="DUF4880"/>
    <property type="match status" value="1"/>
</dbReference>
<accession>A0A120CYM7</accession>
<keyword evidence="1" id="KW-0472">Membrane</keyword>
<organism evidence="4 5">
    <name type="scientific">Hyphomicrobium sulfonivorans</name>
    <dbReference type="NCBI Taxonomy" id="121290"/>
    <lineage>
        <taxon>Bacteria</taxon>
        <taxon>Pseudomonadati</taxon>
        <taxon>Pseudomonadota</taxon>
        <taxon>Alphaproteobacteria</taxon>
        <taxon>Hyphomicrobiales</taxon>
        <taxon>Hyphomicrobiaceae</taxon>
        <taxon>Hyphomicrobium</taxon>
    </lineage>
</organism>
<evidence type="ECO:0000256" key="1">
    <source>
        <dbReference type="SAM" id="Phobius"/>
    </source>
</evidence>
<dbReference type="PANTHER" id="PTHR30273">
    <property type="entry name" value="PERIPLASMIC SIGNAL SENSOR AND SIGMA FACTOR ACTIVATOR FECR-RELATED"/>
    <property type="match status" value="1"/>
</dbReference>
<protein>
    <submittedName>
        <fullName evidence="4">Iron siderophore sensor protein</fullName>
    </submittedName>
</protein>
<keyword evidence="5" id="KW-1185">Reference proteome</keyword>